<dbReference type="EMBL" id="DVIQ01000074">
    <property type="protein sequence ID" value="HIS32301.1"/>
    <property type="molecule type" value="Genomic_DNA"/>
</dbReference>
<evidence type="ECO:0000313" key="2">
    <source>
        <dbReference type="Proteomes" id="UP000823935"/>
    </source>
</evidence>
<reference evidence="1" key="1">
    <citation type="submission" date="2020-10" db="EMBL/GenBank/DDBJ databases">
        <authorList>
            <person name="Gilroy R."/>
        </authorList>
    </citation>
    <scope>NUCLEOTIDE SEQUENCE</scope>
    <source>
        <strain evidence="1">CHK190-19873</strain>
    </source>
</reference>
<sequence>MDSPFFGGCVGTSLIRLKIQNNKVDRFIIAEKFGKIDLYFEKFKKPRQAAGIKFAAQQSCGVFGLRSASVGAKQVRWYIAHLISRKNFREIAISEIGVYDKIITVQPRPAHMLRGP</sequence>
<organism evidence="1 2">
    <name type="scientific">Candidatus Limivivens intestinipullorum</name>
    <dbReference type="NCBI Taxonomy" id="2840858"/>
    <lineage>
        <taxon>Bacteria</taxon>
        <taxon>Bacillati</taxon>
        <taxon>Bacillota</taxon>
        <taxon>Clostridia</taxon>
        <taxon>Lachnospirales</taxon>
        <taxon>Lachnospiraceae</taxon>
        <taxon>Lachnospiraceae incertae sedis</taxon>
        <taxon>Candidatus Limivivens</taxon>
    </lineage>
</organism>
<dbReference type="Proteomes" id="UP000823935">
    <property type="component" value="Unassembled WGS sequence"/>
</dbReference>
<accession>A0A9D1EV96</accession>
<dbReference type="AlphaFoldDB" id="A0A9D1EV96"/>
<gene>
    <name evidence="1" type="ORF">IAB44_12275</name>
</gene>
<reference evidence="1" key="2">
    <citation type="journal article" date="2021" name="PeerJ">
        <title>Extensive microbial diversity within the chicken gut microbiome revealed by metagenomics and culture.</title>
        <authorList>
            <person name="Gilroy R."/>
            <person name="Ravi A."/>
            <person name="Getino M."/>
            <person name="Pursley I."/>
            <person name="Horton D.L."/>
            <person name="Alikhan N.F."/>
            <person name="Baker D."/>
            <person name="Gharbi K."/>
            <person name="Hall N."/>
            <person name="Watson M."/>
            <person name="Adriaenssens E.M."/>
            <person name="Foster-Nyarko E."/>
            <person name="Jarju S."/>
            <person name="Secka A."/>
            <person name="Antonio M."/>
            <person name="Oren A."/>
            <person name="Chaudhuri R.R."/>
            <person name="La Ragione R."/>
            <person name="Hildebrand F."/>
            <person name="Pallen M.J."/>
        </authorList>
    </citation>
    <scope>NUCLEOTIDE SEQUENCE</scope>
    <source>
        <strain evidence="1">CHK190-19873</strain>
    </source>
</reference>
<protein>
    <submittedName>
        <fullName evidence="1">Uncharacterized protein</fullName>
    </submittedName>
</protein>
<name>A0A9D1EV96_9FIRM</name>
<proteinExistence type="predicted"/>
<evidence type="ECO:0000313" key="1">
    <source>
        <dbReference type="EMBL" id="HIS32301.1"/>
    </source>
</evidence>
<comment type="caution">
    <text evidence="1">The sequence shown here is derived from an EMBL/GenBank/DDBJ whole genome shotgun (WGS) entry which is preliminary data.</text>
</comment>